<dbReference type="Proteomes" id="UP000712600">
    <property type="component" value="Unassembled WGS sequence"/>
</dbReference>
<name>A0A8S9SJK1_BRACR</name>
<organism evidence="2 3">
    <name type="scientific">Brassica cretica</name>
    <name type="common">Mustard</name>
    <dbReference type="NCBI Taxonomy" id="69181"/>
    <lineage>
        <taxon>Eukaryota</taxon>
        <taxon>Viridiplantae</taxon>
        <taxon>Streptophyta</taxon>
        <taxon>Embryophyta</taxon>
        <taxon>Tracheophyta</taxon>
        <taxon>Spermatophyta</taxon>
        <taxon>Magnoliopsida</taxon>
        <taxon>eudicotyledons</taxon>
        <taxon>Gunneridae</taxon>
        <taxon>Pentapetalae</taxon>
        <taxon>rosids</taxon>
        <taxon>malvids</taxon>
        <taxon>Brassicales</taxon>
        <taxon>Brassicaceae</taxon>
        <taxon>Brassiceae</taxon>
        <taxon>Brassica</taxon>
    </lineage>
</organism>
<reference evidence="2" key="1">
    <citation type="submission" date="2019-12" db="EMBL/GenBank/DDBJ databases">
        <title>Genome sequencing and annotation of Brassica cretica.</title>
        <authorList>
            <person name="Studholme D.J."/>
            <person name="Sarris P."/>
        </authorList>
    </citation>
    <scope>NUCLEOTIDE SEQUENCE</scope>
    <source>
        <strain evidence="2">PFS-109/04</strain>
        <tissue evidence="2">Leaf</tissue>
    </source>
</reference>
<gene>
    <name evidence="2" type="ORF">F2Q69_00035370</name>
</gene>
<proteinExistence type="predicted"/>
<evidence type="ECO:0000313" key="3">
    <source>
        <dbReference type="Proteomes" id="UP000712600"/>
    </source>
</evidence>
<evidence type="ECO:0000313" key="2">
    <source>
        <dbReference type="EMBL" id="KAF3600225.1"/>
    </source>
</evidence>
<dbReference type="PANTHER" id="PTHR33223:SF6">
    <property type="entry name" value="CCHC-TYPE DOMAIN-CONTAINING PROTEIN"/>
    <property type="match status" value="1"/>
</dbReference>
<dbReference type="InterPro" id="IPR005162">
    <property type="entry name" value="Retrotrans_gag_dom"/>
</dbReference>
<evidence type="ECO:0000259" key="1">
    <source>
        <dbReference type="Pfam" id="PF03732"/>
    </source>
</evidence>
<comment type="caution">
    <text evidence="2">The sequence shown here is derived from an EMBL/GenBank/DDBJ whole genome shotgun (WGS) entry which is preliminary data.</text>
</comment>
<dbReference type="AlphaFoldDB" id="A0A8S9SJK1"/>
<dbReference type="EMBL" id="QGKX02000004">
    <property type="protein sequence ID" value="KAF3600225.1"/>
    <property type="molecule type" value="Genomic_DNA"/>
</dbReference>
<accession>A0A8S9SJK1</accession>
<dbReference type="PANTHER" id="PTHR33223">
    <property type="entry name" value="CCHC-TYPE DOMAIN-CONTAINING PROTEIN"/>
    <property type="match status" value="1"/>
</dbReference>
<dbReference type="Pfam" id="PF03732">
    <property type="entry name" value="Retrotrans_gag"/>
    <property type="match status" value="1"/>
</dbReference>
<sequence>MQLDTKKHEVSQYLRSAHANRHAEARVSRCMNTRHAEGKVDVEVSSGAWVVNPYWPVSSMYTQLSFSLIPKNIKTWVRERDRSRKRKQEIPSCYENFREFPRTEILREVPKDYPKVKESSFRVLISPGQYIQDIDVGFWELTSHYQDEDLEGIKGVWFLTSKTASELGKSDRSRCHFVDPRLETMSGLKPRGSSSSSLQVIASSNGTTKLVVPPESPIEDRGTAILIEDRDREIPERLRLCGVVKGLPASLMWRKNDSVGIMFVTWKVYSQPVVTLPDLAEEGRSEREGVKEDMIGCWVQKESPEEEDWDMNPREGCKQWRTPTNDLVKKIEVTTTTSSATATSHATTTYSGYTNVTVDNCMKNMKTPQFEGGTDLFESDQWLRTMEKNFETLTCSEESKKKMSVYYLDKDAAEWWEIRDRQVGHLVTTWAAFKKEFERKYFTPESKRRLQRQFANLVQGDKTVREYESEFMRLRRHVLRGQDDEETIISNFMFGLKPELENRLAVGNYKSLTELVEKTVNVEMDW</sequence>
<protein>
    <recommendedName>
        <fullName evidence="1">Retrotransposon gag domain-containing protein</fullName>
    </recommendedName>
</protein>
<feature type="domain" description="Retrotransposon gag" evidence="1">
    <location>
        <begin position="404"/>
        <end position="498"/>
    </location>
</feature>